<evidence type="ECO:0000256" key="2">
    <source>
        <dbReference type="ARBA" id="ARBA00023157"/>
    </source>
</evidence>
<dbReference type="Proteomes" id="UP001472677">
    <property type="component" value="Unassembled WGS sequence"/>
</dbReference>
<gene>
    <name evidence="6" type="ORF">V6N12_004174</name>
</gene>
<protein>
    <recommendedName>
        <fullName evidence="5">Pectinesterase inhibitor domain-containing protein</fullName>
    </recommendedName>
</protein>
<reference evidence="6 7" key="1">
    <citation type="journal article" date="2024" name="G3 (Bethesda)">
        <title>Genome assembly of Hibiscus sabdariffa L. provides insights into metabolisms of medicinal natural products.</title>
        <authorList>
            <person name="Kim T."/>
        </authorList>
    </citation>
    <scope>NUCLEOTIDE SEQUENCE [LARGE SCALE GENOMIC DNA]</scope>
    <source>
        <strain evidence="6">TK-2024</strain>
        <tissue evidence="6">Old leaves</tissue>
    </source>
</reference>
<name>A0ABR2CKP9_9ROSI</name>
<dbReference type="InterPro" id="IPR034086">
    <property type="entry name" value="PMEI_plant"/>
</dbReference>
<organism evidence="6 7">
    <name type="scientific">Hibiscus sabdariffa</name>
    <name type="common">roselle</name>
    <dbReference type="NCBI Taxonomy" id="183260"/>
    <lineage>
        <taxon>Eukaryota</taxon>
        <taxon>Viridiplantae</taxon>
        <taxon>Streptophyta</taxon>
        <taxon>Embryophyta</taxon>
        <taxon>Tracheophyta</taxon>
        <taxon>Spermatophyta</taxon>
        <taxon>Magnoliopsida</taxon>
        <taxon>eudicotyledons</taxon>
        <taxon>Gunneridae</taxon>
        <taxon>Pentapetalae</taxon>
        <taxon>rosids</taxon>
        <taxon>malvids</taxon>
        <taxon>Malvales</taxon>
        <taxon>Malvaceae</taxon>
        <taxon>Malvoideae</taxon>
        <taxon>Hibiscus</taxon>
    </lineage>
</organism>
<accession>A0ABR2CKP9</accession>
<evidence type="ECO:0000313" key="7">
    <source>
        <dbReference type="Proteomes" id="UP001472677"/>
    </source>
</evidence>
<feature type="domain" description="Pectinesterase inhibitor" evidence="5">
    <location>
        <begin position="35"/>
        <end position="129"/>
    </location>
</feature>
<dbReference type="Pfam" id="PF04043">
    <property type="entry name" value="PMEI"/>
    <property type="match status" value="1"/>
</dbReference>
<dbReference type="Gene3D" id="1.20.140.40">
    <property type="entry name" value="Invertase/pectin methylesterase inhibitor family protein"/>
    <property type="match status" value="1"/>
</dbReference>
<dbReference type="InterPro" id="IPR035513">
    <property type="entry name" value="Invertase/methylesterase_inhib"/>
</dbReference>
<evidence type="ECO:0000256" key="1">
    <source>
        <dbReference type="ARBA" id="ARBA00022729"/>
    </source>
</evidence>
<dbReference type="InterPro" id="IPR052421">
    <property type="entry name" value="PCW_Enzyme_Inhibitor"/>
</dbReference>
<feature type="chain" id="PRO_5046655463" description="Pectinesterase inhibitor domain-containing protein" evidence="4">
    <location>
        <begin position="29"/>
        <end position="141"/>
    </location>
</feature>
<dbReference type="PANTHER" id="PTHR36710:SF1">
    <property type="entry name" value="F14J9.2 PROTEIN"/>
    <property type="match status" value="1"/>
</dbReference>
<sequence length="141" mass="15534">MANSCKFNACFLLLTLVASSIFTNPALCDEATQALIDKICRQMEEYAFCNDTFNRNLKGSTADIAALTRIAIEQTLSASKDTHDFVVGLLDKTTDLAEKNALTVCENAYFIVTDCFKQASAAFAQKDYDSMLKVEHQAPRA</sequence>
<evidence type="ECO:0000259" key="5">
    <source>
        <dbReference type="Pfam" id="PF04043"/>
    </source>
</evidence>
<proteinExistence type="inferred from homology"/>
<dbReference type="CDD" id="cd15797">
    <property type="entry name" value="PMEI"/>
    <property type="match status" value="1"/>
</dbReference>
<keyword evidence="7" id="KW-1185">Reference proteome</keyword>
<dbReference type="InterPro" id="IPR006501">
    <property type="entry name" value="Pectinesterase_inhib_dom"/>
</dbReference>
<feature type="signal peptide" evidence="4">
    <location>
        <begin position="1"/>
        <end position="28"/>
    </location>
</feature>
<evidence type="ECO:0000256" key="4">
    <source>
        <dbReference type="SAM" id="SignalP"/>
    </source>
</evidence>
<evidence type="ECO:0000256" key="3">
    <source>
        <dbReference type="ARBA" id="ARBA00038471"/>
    </source>
</evidence>
<keyword evidence="2" id="KW-1015">Disulfide bond</keyword>
<dbReference type="PANTHER" id="PTHR36710">
    <property type="entry name" value="PECTINESTERASE INHIBITOR-LIKE"/>
    <property type="match status" value="1"/>
</dbReference>
<dbReference type="NCBIfam" id="TIGR01614">
    <property type="entry name" value="PME_inhib"/>
    <property type="match status" value="1"/>
</dbReference>
<dbReference type="EMBL" id="JBBPBM010000049">
    <property type="protein sequence ID" value="KAK8520216.1"/>
    <property type="molecule type" value="Genomic_DNA"/>
</dbReference>
<comment type="similarity">
    <text evidence="3">Belongs to the PMEI family.</text>
</comment>
<evidence type="ECO:0000313" key="6">
    <source>
        <dbReference type="EMBL" id="KAK8520216.1"/>
    </source>
</evidence>
<comment type="caution">
    <text evidence="6">The sequence shown here is derived from an EMBL/GenBank/DDBJ whole genome shotgun (WGS) entry which is preliminary data.</text>
</comment>
<dbReference type="SUPFAM" id="SSF101148">
    <property type="entry name" value="Plant invertase/pectin methylesterase inhibitor"/>
    <property type="match status" value="1"/>
</dbReference>
<keyword evidence="1 4" id="KW-0732">Signal</keyword>